<feature type="region of interest" description="Disordered" evidence="1">
    <location>
        <begin position="305"/>
        <end position="324"/>
    </location>
</feature>
<proteinExistence type="predicted"/>
<name>A0ABP0MT68_9DINO</name>
<protein>
    <submittedName>
        <fullName evidence="2">Uncharacterized protein</fullName>
    </submittedName>
</protein>
<organism evidence="2 3">
    <name type="scientific">Durusdinium trenchii</name>
    <dbReference type="NCBI Taxonomy" id="1381693"/>
    <lineage>
        <taxon>Eukaryota</taxon>
        <taxon>Sar</taxon>
        <taxon>Alveolata</taxon>
        <taxon>Dinophyceae</taxon>
        <taxon>Suessiales</taxon>
        <taxon>Symbiodiniaceae</taxon>
        <taxon>Durusdinium</taxon>
    </lineage>
</organism>
<dbReference type="EMBL" id="CAXAMM010024102">
    <property type="protein sequence ID" value="CAK9054687.1"/>
    <property type="molecule type" value="Genomic_DNA"/>
</dbReference>
<evidence type="ECO:0000256" key="1">
    <source>
        <dbReference type="SAM" id="MobiDB-lite"/>
    </source>
</evidence>
<feature type="region of interest" description="Disordered" evidence="1">
    <location>
        <begin position="341"/>
        <end position="360"/>
    </location>
</feature>
<dbReference type="Proteomes" id="UP001642464">
    <property type="component" value="Unassembled WGS sequence"/>
</dbReference>
<reference evidence="2 3" key="1">
    <citation type="submission" date="2024-02" db="EMBL/GenBank/DDBJ databases">
        <authorList>
            <person name="Chen Y."/>
            <person name="Shah S."/>
            <person name="Dougan E. K."/>
            <person name="Thang M."/>
            <person name="Chan C."/>
        </authorList>
    </citation>
    <scope>NUCLEOTIDE SEQUENCE [LARGE SCALE GENOMIC DNA]</scope>
</reference>
<keyword evidence="3" id="KW-1185">Reference proteome</keyword>
<evidence type="ECO:0000313" key="3">
    <source>
        <dbReference type="Proteomes" id="UP001642464"/>
    </source>
</evidence>
<evidence type="ECO:0000313" key="2">
    <source>
        <dbReference type="EMBL" id="CAK9054687.1"/>
    </source>
</evidence>
<feature type="region of interest" description="Disordered" evidence="1">
    <location>
        <begin position="472"/>
        <end position="514"/>
    </location>
</feature>
<comment type="caution">
    <text evidence="2">The sequence shown here is derived from an EMBL/GenBank/DDBJ whole genome shotgun (WGS) entry which is preliminary data.</text>
</comment>
<feature type="region of interest" description="Disordered" evidence="1">
    <location>
        <begin position="402"/>
        <end position="427"/>
    </location>
</feature>
<gene>
    <name evidence="2" type="ORF">SCF082_LOCUS29662</name>
</gene>
<accession>A0ABP0MT68</accession>
<sequence>MPTCAVPTEADLDMVVLRLLSVNCPQARLPAFVFIVILTFFNSNMPMVTTPFRVVELFAGDGKLGKTAHYAHMSTAQLDICMGLAVWTLMNAGPGHFMCWIALVCSSFSAVNVHTSRRTPTTPWGDVSKAYVRACDISSLGALPASFRCAALVGGLVGSALWKRHICWSNTSQIGRLDRGKLSKAMRESCIVKTTKKVNKNGKITFSGNKFLKQTQPVEMEVPQLFALTDVADTWPEAGAAQVVDGMALPSADVEALKLGLRTETAGLDTQQLEAMLEETDKMISEHQMRGEVDSIAPPSVFAESVQHGRRTAEPAPAHTSPQLRNATANRLREGCSSDGVIMLDSDSETEPAPTAAPAGKDLVASDTEAKAPGGAFGTLAPAGVKLDKTVALTGVKPETTVASGETLPGRSAAGATLPAGDAPGETKEMAATTPEVHNGEAGLPAEVAAKLQAFEDLKNKYDALLQGRLPATAPPSVPDPSTAAMSPAVQNPVFTPEPAQRKSESRSADPPAKALNKDLEETLHEAFDLDRKETCMCMYRQKSSKIIGSWRVRQILLLQELSDHALYMRLKRLCTPTGAGKMNVPKEVFDQWQQGNREELQLALVKALKTHGYKDDGATRKLVRGEFCTQMFKLKEMKTQKDEELEGGWYTEERMERDLGYSKKFRYDESIEEFFVQTADTVKVKKSQLEGYKEVGMGDSEGMPELERGALVELPKETAPGSQPVNSVGDLKRQLDKFTESLHQKAAQVTAWILNLNTSPLDRAKKFVQECQTLVDTLEGCFGDLAECAHFLEVENVSDDKSKWFITKFQAAKEKARKPCVAIMAKEHVYRLLAAEVKSNKRKADADPPGDEALDDAQGLLGEQPCKKRLRRERAEVIPSATVQNLAPAVQVAEHAQAILDDDAANGFAWKDRTLQRLARAGAAHSARDVFAALKDAALKVSMKISYVSLGQAREHPMILPSDFVLALTQRNRLALLLPDTTLDSSACVLEEYWRRFKLQFGKKKMPIMLLNFQPILGAGTSKSVLRSKRVQGESMKLNMLGNPEMTRFLCLAALKETYEEDDAVLPDAMKIIAEDLHREFLESALMQPDRAELVLLDRRLALILLVAKSINSCMALALGSEMMKPLALLLMGCVPAEATGHWKLTWQESPVCDNCQMDEGFVGQLARYSEPCELQTSILDRGCVREASEVGPHWLSISSLSEPKEL</sequence>